<feature type="region of interest" description="Disordered" evidence="1">
    <location>
        <begin position="137"/>
        <end position="172"/>
    </location>
</feature>
<evidence type="ECO:0000313" key="4">
    <source>
        <dbReference type="Proteomes" id="UP001151760"/>
    </source>
</evidence>
<feature type="compositionally biased region" description="Pro residues" evidence="1">
    <location>
        <begin position="144"/>
        <end position="154"/>
    </location>
</feature>
<dbReference type="InterPro" id="IPR043502">
    <property type="entry name" value="DNA/RNA_pol_sf"/>
</dbReference>
<comment type="caution">
    <text evidence="3">The sequence shown here is derived from an EMBL/GenBank/DDBJ whole genome shotgun (WGS) entry which is preliminary data.</text>
</comment>
<keyword evidence="4" id="KW-1185">Reference proteome</keyword>
<feature type="domain" description="Reverse transcriptase Ty1/copia-type" evidence="2">
    <location>
        <begin position="4"/>
        <end position="119"/>
    </location>
</feature>
<feature type="compositionally biased region" description="Low complexity" evidence="1">
    <location>
        <begin position="155"/>
        <end position="172"/>
    </location>
</feature>
<proteinExistence type="predicted"/>
<reference evidence="3" key="2">
    <citation type="submission" date="2022-01" db="EMBL/GenBank/DDBJ databases">
        <authorList>
            <person name="Yamashiro T."/>
            <person name="Shiraishi A."/>
            <person name="Satake H."/>
            <person name="Nakayama K."/>
        </authorList>
    </citation>
    <scope>NUCLEOTIDE SEQUENCE</scope>
</reference>
<evidence type="ECO:0000259" key="2">
    <source>
        <dbReference type="Pfam" id="PF07727"/>
    </source>
</evidence>
<accession>A0ABQ4YKL4</accession>
<sequence length="172" mass="19416">MTIIGTKWVFRNKLDENGIVSRNKARLVAQGYNQQEGIDYDETYAPVARLESIRILLAYACALDFKLFQMDVKSAFLNGFINEEVYVAQPLGFIDFEKPDHVYKLKKALYGLKQAPKACKSPRDYSQKYQRAILEPWRQSHGLPPSPPSPPPNRTTPISPISNNSLSSSSPP</sequence>
<dbReference type="Pfam" id="PF07727">
    <property type="entry name" value="RVT_2"/>
    <property type="match status" value="1"/>
</dbReference>
<dbReference type="Proteomes" id="UP001151760">
    <property type="component" value="Unassembled WGS sequence"/>
</dbReference>
<organism evidence="3 4">
    <name type="scientific">Tanacetum coccineum</name>
    <dbReference type="NCBI Taxonomy" id="301880"/>
    <lineage>
        <taxon>Eukaryota</taxon>
        <taxon>Viridiplantae</taxon>
        <taxon>Streptophyta</taxon>
        <taxon>Embryophyta</taxon>
        <taxon>Tracheophyta</taxon>
        <taxon>Spermatophyta</taxon>
        <taxon>Magnoliopsida</taxon>
        <taxon>eudicotyledons</taxon>
        <taxon>Gunneridae</taxon>
        <taxon>Pentapetalae</taxon>
        <taxon>asterids</taxon>
        <taxon>campanulids</taxon>
        <taxon>Asterales</taxon>
        <taxon>Asteraceae</taxon>
        <taxon>Asteroideae</taxon>
        <taxon>Anthemideae</taxon>
        <taxon>Anthemidinae</taxon>
        <taxon>Tanacetum</taxon>
    </lineage>
</organism>
<dbReference type="InterPro" id="IPR013103">
    <property type="entry name" value="RVT_2"/>
</dbReference>
<evidence type="ECO:0000256" key="1">
    <source>
        <dbReference type="SAM" id="MobiDB-lite"/>
    </source>
</evidence>
<dbReference type="SUPFAM" id="SSF56672">
    <property type="entry name" value="DNA/RNA polymerases"/>
    <property type="match status" value="1"/>
</dbReference>
<protein>
    <submittedName>
        <fullName evidence="3">Copia protein</fullName>
    </submittedName>
</protein>
<gene>
    <name evidence="3" type="ORF">Tco_0727862</name>
</gene>
<name>A0ABQ4YKL4_9ASTR</name>
<dbReference type="EMBL" id="BQNB010010489">
    <property type="protein sequence ID" value="GJS77981.1"/>
    <property type="molecule type" value="Genomic_DNA"/>
</dbReference>
<reference evidence="3" key="1">
    <citation type="journal article" date="2022" name="Int. J. Mol. Sci.">
        <title>Draft Genome of Tanacetum Coccineum: Genomic Comparison of Closely Related Tanacetum-Family Plants.</title>
        <authorList>
            <person name="Yamashiro T."/>
            <person name="Shiraishi A."/>
            <person name="Nakayama K."/>
            <person name="Satake H."/>
        </authorList>
    </citation>
    <scope>NUCLEOTIDE SEQUENCE</scope>
</reference>
<evidence type="ECO:0000313" key="3">
    <source>
        <dbReference type="EMBL" id="GJS77981.1"/>
    </source>
</evidence>